<name>A0ABT7BZ62_9CYAN</name>
<proteinExistence type="predicted"/>
<accession>A0ABT7BZ62</accession>
<dbReference type="InterPro" id="IPR036869">
    <property type="entry name" value="J_dom_sf"/>
</dbReference>
<dbReference type="PRINTS" id="PR00625">
    <property type="entry name" value="JDOMAIN"/>
</dbReference>
<evidence type="ECO:0000256" key="1">
    <source>
        <dbReference type="SAM" id="MobiDB-lite"/>
    </source>
</evidence>
<gene>
    <name evidence="3" type="ORF">PMH09_14950</name>
</gene>
<feature type="compositionally biased region" description="Polar residues" evidence="1">
    <location>
        <begin position="80"/>
        <end position="90"/>
    </location>
</feature>
<organism evidence="3 4">
    <name type="scientific">Roseofilum casamattae BLCC-M143</name>
    <dbReference type="NCBI Taxonomy" id="3022442"/>
    <lineage>
        <taxon>Bacteria</taxon>
        <taxon>Bacillati</taxon>
        <taxon>Cyanobacteriota</taxon>
        <taxon>Cyanophyceae</taxon>
        <taxon>Desertifilales</taxon>
        <taxon>Desertifilaceae</taxon>
        <taxon>Roseofilum</taxon>
        <taxon>Roseofilum casamattae</taxon>
    </lineage>
</organism>
<feature type="domain" description="J" evidence="2">
    <location>
        <begin position="2"/>
        <end position="66"/>
    </location>
</feature>
<dbReference type="Proteomes" id="UP001232992">
    <property type="component" value="Unassembled WGS sequence"/>
</dbReference>
<dbReference type="PROSITE" id="PS50076">
    <property type="entry name" value="DNAJ_2"/>
    <property type="match status" value="1"/>
</dbReference>
<feature type="region of interest" description="Disordered" evidence="1">
    <location>
        <begin position="65"/>
        <end position="96"/>
    </location>
</feature>
<evidence type="ECO:0000313" key="3">
    <source>
        <dbReference type="EMBL" id="MDJ1184483.1"/>
    </source>
</evidence>
<dbReference type="CDD" id="cd06257">
    <property type="entry name" value="DnaJ"/>
    <property type="match status" value="1"/>
</dbReference>
<sequence length="231" mass="27231">MNHYQTLEIRPTATAEDIRQAYRRLVKQFHPDLNPELGDRDRIININLAYEALSDPAARRHYDRQFYDRSSTSRHRKTSPRSSKNPATSSDRSHRNPDIHWQQWLKQVYHPVDRWLGQIIDAIGTEIDDLSADPFDDELLENFQLYLDRSRSQLEQAQIRFRSLPNPGPVASVAAHLYYCLDRIGDGLDEFNWFTQNYDDRYLHTGLELFRIASRLRDEAQIALQEIYSEV</sequence>
<dbReference type="InterPro" id="IPR052763">
    <property type="entry name" value="DnaJ_C4"/>
</dbReference>
<dbReference type="RefSeq" id="WP_283759138.1">
    <property type="nucleotide sequence ID" value="NZ_JAQOSQ010000015.1"/>
</dbReference>
<dbReference type="Gene3D" id="1.10.287.110">
    <property type="entry name" value="DnaJ domain"/>
    <property type="match status" value="1"/>
</dbReference>
<dbReference type="InterPro" id="IPR001623">
    <property type="entry name" value="DnaJ_domain"/>
</dbReference>
<dbReference type="Pfam" id="PF00226">
    <property type="entry name" value="DnaJ"/>
    <property type="match status" value="1"/>
</dbReference>
<dbReference type="SMART" id="SM00271">
    <property type="entry name" value="DnaJ"/>
    <property type="match status" value="1"/>
</dbReference>
<reference evidence="3 4" key="1">
    <citation type="submission" date="2023-01" db="EMBL/GenBank/DDBJ databases">
        <title>Novel diversity within Roseofilum (Cyanobacteria; Desertifilaceae) from marine benthic mats with descriptions of four novel species.</title>
        <authorList>
            <person name="Wang Y."/>
            <person name="Berthold D.E."/>
            <person name="Hu J."/>
            <person name="Lefler F.W."/>
            <person name="Laughinghouse H.D. IV."/>
        </authorList>
    </citation>
    <scope>NUCLEOTIDE SEQUENCE [LARGE SCALE GENOMIC DNA]</scope>
    <source>
        <strain evidence="3 4">BLCC-M143</strain>
    </source>
</reference>
<dbReference type="PANTHER" id="PTHR44825">
    <property type="match status" value="1"/>
</dbReference>
<evidence type="ECO:0000313" key="4">
    <source>
        <dbReference type="Proteomes" id="UP001232992"/>
    </source>
</evidence>
<dbReference type="PANTHER" id="PTHR44825:SF1">
    <property type="entry name" value="DNAJ HOMOLOG SUBFAMILY C MEMBER 4"/>
    <property type="match status" value="1"/>
</dbReference>
<comment type="caution">
    <text evidence="3">The sequence shown here is derived from an EMBL/GenBank/DDBJ whole genome shotgun (WGS) entry which is preliminary data.</text>
</comment>
<evidence type="ECO:0000259" key="2">
    <source>
        <dbReference type="PROSITE" id="PS50076"/>
    </source>
</evidence>
<dbReference type="SUPFAM" id="SSF46565">
    <property type="entry name" value="Chaperone J-domain"/>
    <property type="match status" value="1"/>
</dbReference>
<keyword evidence="4" id="KW-1185">Reference proteome</keyword>
<protein>
    <submittedName>
        <fullName evidence="3">J domain-containing protein</fullName>
    </submittedName>
</protein>
<dbReference type="EMBL" id="JAQOSQ010000015">
    <property type="protein sequence ID" value="MDJ1184483.1"/>
    <property type="molecule type" value="Genomic_DNA"/>
</dbReference>